<sequence>MTIVYKTNEVMKKLNLKDSVFKKYIALLEKEGYVFQRNGQGHRLYSEEDVETLEMFMELIKYDGMTLESVAKKIGSSRGHNVTVEDNKESYDVMTLVSSLLEEQRRQFEERTQQLLEQQEVRFLKKIEDIEKKSTENRDKLLIESIRETKELKNLVLESQKKKWWQKLF</sequence>
<keyword evidence="2" id="KW-0614">Plasmid</keyword>
<dbReference type="RefSeq" id="WP_063592732.1">
    <property type="nucleotide sequence ID" value="NZ_CP015324.1"/>
</dbReference>
<proteinExistence type="predicted"/>
<keyword evidence="3" id="KW-1185">Reference proteome</keyword>
<name>A0A2S1LZK9_9BACI</name>
<accession>A0A2S1LZK9</accession>
<evidence type="ECO:0000313" key="3">
    <source>
        <dbReference type="Proteomes" id="UP000036202"/>
    </source>
</evidence>
<dbReference type="InterPro" id="IPR000551">
    <property type="entry name" value="MerR-type_HTH_dom"/>
</dbReference>
<dbReference type="KEGG" id="beo:BEH_25020"/>
<dbReference type="SUPFAM" id="SSF46955">
    <property type="entry name" value="Putative DNA-binding domain"/>
    <property type="match status" value="1"/>
</dbReference>
<dbReference type="AlphaFoldDB" id="A0A2S1LZK9"/>
<dbReference type="GO" id="GO:0003677">
    <property type="term" value="F:DNA binding"/>
    <property type="evidence" value="ECO:0007669"/>
    <property type="project" value="InterPro"/>
</dbReference>
<evidence type="ECO:0000259" key="1">
    <source>
        <dbReference type="PROSITE" id="PS50937"/>
    </source>
</evidence>
<feature type="domain" description="HTH merR-type" evidence="1">
    <location>
        <begin position="36"/>
        <end position="76"/>
    </location>
</feature>
<dbReference type="OrthoDB" id="2851466at2"/>
<dbReference type="EMBL" id="CP015324">
    <property type="protein sequence ID" value="AWG44253.1"/>
    <property type="molecule type" value="Genomic_DNA"/>
</dbReference>
<evidence type="ECO:0000313" key="2">
    <source>
        <dbReference type="EMBL" id="AWG44253.1"/>
    </source>
</evidence>
<protein>
    <recommendedName>
        <fullName evidence="1">HTH merR-type domain-containing protein</fullName>
    </recommendedName>
</protein>
<dbReference type="InterPro" id="IPR009061">
    <property type="entry name" value="DNA-bd_dom_put_sf"/>
</dbReference>
<dbReference type="PROSITE" id="PS50937">
    <property type="entry name" value="HTH_MERR_2"/>
    <property type="match status" value="1"/>
</dbReference>
<dbReference type="Gene3D" id="1.10.1660.10">
    <property type="match status" value="1"/>
</dbReference>
<gene>
    <name evidence="2" type="ORF">BEH_25020</name>
</gene>
<geneLocation type="plasmid" evidence="3">
    <name>pbeh2</name>
</geneLocation>
<reference evidence="2 3" key="1">
    <citation type="journal article" date="2015" name="PLoS ONE">
        <title>Genome Sequence of Bacillus endophyticus and Analysis of Its Companion Mechanism in the Ketogulonigenium vulgare-Bacillus Strain Consortium.</title>
        <authorList>
            <person name="Jia N."/>
            <person name="Du J."/>
            <person name="Ding M.Z."/>
            <person name="Gao F."/>
            <person name="Yuan Y.J."/>
        </authorList>
    </citation>
    <scope>NUCLEOTIDE SEQUENCE [LARGE SCALE GENOMIC DNA]</scope>
    <source>
        <strain evidence="2 3">Hbe603</strain>
        <plasmid evidence="3">pbeh2</plasmid>
    </source>
</reference>
<organism evidence="2 3">
    <name type="scientific">Priestia filamentosa</name>
    <dbReference type="NCBI Taxonomy" id="1402861"/>
    <lineage>
        <taxon>Bacteria</taxon>
        <taxon>Bacillati</taxon>
        <taxon>Bacillota</taxon>
        <taxon>Bacilli</taxon>
        <taxon>Bacillales</taxon>
        <taxon>Bacillaceae</taxon>
        <taxon>Priestia</taxon>
    </lineage>
</organism>
<dbReference type="Pfam" id="PF13411">
    <property type="entry name" value="MerR_1"/>
    <property type="match status" value="1"/>
</dbReference>
<dbReference type="Proteomes" id="UP000036202">
    <property type="component" value="Plasmid pbeh2"/>
</dbReference>
<dbReference type="GO" id="GO:0006355">
    <property type="term" value="P:regulation of DNA-templated transcription"/>
    <property type="evidence" value="ECO:0007669"/>
    <property type="project" value="InterPro"/>
</dbReference>